<evidence type="ECO:0000256" key="7">
    <source>
        <dbReference type="ARBA" id="ARBA00005159"/>
    </source>
</evidence>
<dbReference type="FunFam" id="3.40.50.10210:FF:000001">
    <property type="entry name" value="Nicotinate-nucleotide--dimethylbenzimidazole phosphoribosyltransferase"/>
    <property type="match status" value="1"/>
</dbReference>
<evidence type="ECO:0000256" key="11">
    <source>
        <dbReference type="ARBA" id="ARBA00022676"/>
    </source>
</evidence>
<dbReference type="NCBIfam" id="NF004469">
    <property type="entry name" value="PRK05800.1"/>
    <property type="match status" value="1"/>
</dbReference>
<dbReference type="AlphaFoldDB" id="A0A7H4PIU9"/>
<dbReference type="GO" id="GO:0005524">
    <property type="term" value="F:ATP binding"/>
    <property type="evidence" value="ECO:0007669"/>
    <property type="project" value="UniProtKB-KW"/>
</dbReference>
<dbReference type="Proteomes" id="UP000254863">
    <property type="component" value="Unassembled WGS sequence"/>
</dbReference>
<comment type="catalytic activity">
    <reaction evidence="17 18">
        <text>5,6-dimethylbenzimidazole + nicotinate beta-D-ribonucleotide = alpha-ribazole 5'-phosphate + nicotinate + H(+)</text>
        <dbReference type="Rhea" id="RHEA:11196"/>
        <dbReference type="ChEBI" id="CHEBI:15378"/>
        <dbReference type="ChEBI" id="CHEBI:15890"/>
        <dbReference type="ChEBI" id="CHEBI:32544"/>
        <dbReference type="ChEBI" id="CHEBI:57502"/>
        <dbReference type="ChEBI" id="CHEBI:57918"/>
        <dbReference type="EC" id="2.4.2.21"/>
    </reaction>
</comment>
<dbReference type="Pfam" id="PF02283">
    <property type="entry name" value="CobU"/>
    <property type="match status" value="1"/>
</dbReference>
<evidence type="ECO:0000256" key="10">
    <source>
        <dbReference type="ARBA" id="ARBA00022573"/>
    </source>
</evidence>
<dbReference type="InterPro" id="IPR023195">
    <property type="entry name" value="Nict_dMeBzImd_PRibTrfase_N"/>
</dbReference>
<keyword evidence="11 18" id="KW-0328">Glycosyltransferase</keyword>
<evidence type="ECO:0000256" key="1">
    <source>
        <dbReference type="ARBA" id="ARBA00000312"/>
    </source>
</evidence>
<comment type="similarity">
    <text evidence="9">Belongs to the CobU/CobP family.</text>
</comment>
<dbReference type="GO" id="GO:0005525">
    <property type="term" value="F:GTP binding"/>
    <property type="evidence" value="ECO:0007669"/>
    <property type="project" value="UniProtKB-KW"/>
</dbReference>
<dbReference type="InterPro" id="IPR017846">
    <property type="entry name" value="Nict_dMeBzImd_PRibTrfase_bact"/>
</dbReference>
<evidence type="ECO:0000256" key="4">
    <source>
        <dbReference type="ARBA" id="ARBA00003889"/>
    </source>
</evidence>
<evidence type="ECO:0000256" key="18">
    <source>
        <dbReference type="HAMAP-Rule" id="MF_00230"/>
    </source>
</evidence>
<dbReference type="Pfam" id="PF02277">
    <property type="entry name" value="DBI_PRT"/>
    <property type="match status" value="1"/>
</dbReference>
<evidence type="ECO:0000313" key="21">
    <source>
        <dbReference type="Proteomes" id="UP000254863"/>
    </source>
</evidence>
<accession>A0A7H4PIU9</accession>
<dbReference type="GO" id="GO:0009236">
    <property type="term" value="P:cobalamin biosynthetic process"/>
    <property type="evidence" value="ECO:0007669"/>
    <property type="project" value="UniProtKB-UniRule"/>
</dbReference>
<dbReference type="InterPro" id="IPR027417">
    <property type="entry name" value="P-loop_NTPase"/>
</dbReference>
<evidence type="ECO:0000313" key="20">
    <source>
        <dbReference type="EMBL" id="STW72526.1"/>
    </source>
</evidence>
<comment type="function">
    <text evidence="4">Catalyzes ATP-dependent phosphorylation of adenosylcobinamide and addition of GMP to adenosylcobinamide phosphate.</text>
</comment>
<dbReference type="InterPro" id="IPR036087">
    <property type="entry name" value="Nict_dMeBzImd_PRibTrfase_sf"/>
</dbReference>
<organism evidence="20 21">
    <name type="scientific">Klebsiella michiganensis</name>
    <dbReference type="NCBI Taxonomy" id="1134687"/>
    <lineage>
        <taxon>Bacteria</taxon>
        <taxon>Pseudomonadati</taxon>
        <taxon>Pseudomonadota</taxon>
        <taxon>Gammaproteobacteria</taxon>
        <taxon>Enterobacterales</taxon>
        <taxon>Enterobacteriaceae</taxon>
        <taxon>Klebsiella/Raoultella group</taxon>
        <taxon>Klebsiella</taxon>
    </lineage>
</organism>
<keyword evidence="14" id="KW-0418">Kinase</keyword>
<dbReference type="InterPro" id="IPR003203">
    <property type="entry name" value="CobU/CobP"/>
</dbReference>
<name>A0A7H4PIU9_9ENTR</name>
<dbReference type="EC" id="2.4.2.21" evidence="18 19"/>
<dbReference type="PANTHER" id="PTHR43463:SF1">
    <property type="entry name" value="NICOTINATE-NUCLEOTIDE--DIMETHYLBENZIMIDAZOLE PHOSPHORIBOSYLTRANSFERASE"/>
    <property type="match status" value="1"/>
</dbReference>
<protein>
    <recommendedName>
        <fullName evidence="18 19">Nicotinate-nucleotide--dimethylbenzimidazole phosphoribosyltransferase</fullName>
        <shortName evidence="18">NN:DBI PRT</shortName>
        <ecNumber evidence="18 19">2.4.2.21</ecNumber>
    </recommendedName>
    <alternativeName>
        <fullName evidence="18">N(1)-alpha-phosphoribosyltransferase</fullName>
    </alternativeName>
</protein>
<evidence type="ECO:0000256" key="12">
    <source>
        <dbReference type="ARBA" id="ARBA00022679"/>
    </source>
</evidence>
<evidence type="ECO:0000256" key="15">
    <source>
        <dbReference type="ARBA" id="ARBA00022840"/>
    </source>
</evidence>
<dbReference type="CDD" id="cd02439">
    <property type="entry name" value="DMB-PRT_CobT"/>
    <property type="match status" value="1"/>
</dbReference>
<dbReference type="UniPathway" id="UPA00148">
    <property type="reaction ID" value="UER00236"/>
</dbReference>
<evidence type="ECO:0000256" key="9">
    <source>
        <dbReference type="ARBA" id="ARBA00007490"/>
    </source>
</evidence>
<dbReference type="EMBL" id="UGMS01000002">
    <property type="protein sequence ID" value="STW72526.1"/>
    <property type="molecule type" value="Genomic_DNA"/>
</dbReference>
<keyword evidence="16" id="KW-0342">GTP-binding</keyword>
<proteinExistence type="inferred from homology"/>
<sequence>MLTLVTGGARSGKSRHAEALIAHAPQVLYIATSQIFDDEMAARIQHHRDGRPAHWRTAERWQQLDELITPDIAPEEAILLECITTMVTNLLFALGGDSAPDDWDYAAMERAIDAEIAVLIAACQRCPARVVLVTNEVGMGIVPENRLARHFRDIAGRVNQRLCCGGGRGVAGGVGHWRKNQIGQERRTGRYSSCWLCHEPANKTRTSMQSLTSLLGAIPAPDESAMARARLHIDGLLKPPGSLGRLEDLAVQLAGMPGLDGVPQVKKKALLVMCADHGVWDEGVAISPKAVTAIQAANMTLGKTGVCVLAAQAGAKMHVIDVGIDAELIPGVINMRVARGCGNIAVGPAMRRGQAEELLLEVMRYTRGLAQDGVTLFGVGELGMANTTPAAAIVSVLTGSDAQEVVGIGANLPLAKVANKVEVVRRAIAVNRPDPNDGLDVLAKVGGFDLLGMTGVMLGAASCGLPVVLDGFLSYAAALAACRIAPEVKPYLIPSHYSAEKGARTALMHLELEPYLNMGMRLGEGSGAALAMPIVEAACAMYHEMGMLAASNIVLPKG</sequence>
<dbReference type="GO" id="GO:0043752">
    <property type="term" value="F:adenosylcobinamide kinase activity"/>
    <property type="evidence" value="ECO:0007669"/>
    <property type="project" value="UniProtKB-EC"/>
</dbReference>
<dbReference type="InterPro" id="IPR003200">
    <property type="entry name" value="Nict_dMeBzImd_PRibTrfase"/>
</dbReference>
<comment type="catalytic activity">
    <reaction evidence="1">
        <text>adenosylcob(III)inamide + ATP = adenosylcob(III)inamide phosphate + ADP + H(+)</text>
        <dbReference type="Rhea" id="RHEA:15769"/>
        <dbReference type="ChEBI" id="CHEBI:2480"/>
        <dbReference type="ChEBI" id="CHEBI:15378"/>
        <dbReference type="ChEBI" id="CHEBI:30616"/>
        <dbReference type="ChEBI" id="CHEBI:58502"/>
        <dbReference type="ChEBI" id="CHEBI:456216"/>
        <dbReference type="EC" id="2.7.1.156"/>
    </reaction>
</comment>
<evidence type="ECO:0000256" key="8">
    <source>
        <dbReference type="ARBA" id="ARBA00007110"/>
    </source>
</evidence>
<comment type="catalytic activity">
    <reaction evidence="2">
        <text>adenosylcob(III)inamide phosphate + GTP + H(+) = adenosylcob(III)inamide-GDP + diphosphate</text>
        <dbReference type="Rhea" id="RHEA:22712"/>
        <dbReference type="ChEBI" id="CHEBI:15378"/>
        <dbReference type="ChEBI" id="CHEBI:33019"/>
        <dbReference type="ChEBI" id="CHEBI:37565"/>
        <dbReference type="ChEBI" id="CHEBI:58502"/>
        <dbReference type="ChEBI" id="CHEBI:60487"/>
        <dbReference type="EC" id="2.7.7.62"/>
    </reaction>
</comment>
<dbReference type="SUPFAM" id="SSF52540">
    <property type="entry name" value="P-loop containing nucleoside triphosphate hydrolases"/>
    <property type="match status" value="1"/>
</dbReference>
<dbReference type="Gene3D" id="1.10.1610.10">
    <property type="match status" value="1"/>
</dbReference>
<comment type="pathway">
    <text evidence="6 18">Nucleoside biosynthesis; alpha-ribazole biosynthesis; alpha-ribazole from 5,6-dimethylbenzimidazole: step 1/2.</text>
</comment>
<evidence type="ECO:0000256" key="16">
    <source>
        <dbReference type="ARBA" id="ARBA00023134"/>
    </source>
</evidence>
<dbReference type="CDD" id="cd00544">
    <property type="entry name" value="CobU"/>
    <property type="match status" value="1"/>
</dbReference>
<dbReference type="FunFam" id="3.40.50.300:FF:000632">
    <property type="entry name" value="Bifunctional adenosylcobalamin biosynthesis protein"/>
    <property type="match status" value="1"/>
</dbReference>
<keyword evidence="12 18" id="KW-0808">Transferase</keyword>
<dbReference type="NCBIfam" id="NF000996">
    <property type="entry name" value="PRK00105.1"/>
    <property type="match status" value="1"/>
</dbReference>
<comment type="pathway">
    <text evidence="7">Cofactor biosynthesis; adenosylcobalamin biosynthesis; adenosylcobalamin from cob(II)yrinate a,c-diamide: step 5/7.</text>
</comment>
<evidence type="ECO:0000256" key="6">
    <source>
        <dbReference type="ARBA" id="ARBA00005049"/>
    </source>
</evidence>
<reference evidence="20 21" key="1">
    <citation type="submission" date="2018-06" db="EMBL/GenBank/DDBJ databases">
        <authorList>
            <consortium name="Pathogen Informatics"/>
            <person name="Doyle S."/>
        </authorList>
    </citation>
    <scope>NUCLEOTIDE SEQUENCE [LARGE SCALE GENOMIC DNA]</scope>
    <source>
        <strain evidence="20 21">NCTC11685</strain>
    </source>
</reference>
<feature type="active site" description="Proton acceptor" evidence="18">
    <location>
        <position position="524"/>
    </location>
</feature>
<comment type="catalytic activity">
    <reaction evidence="3">
        <text>adenosylcob(III)inamide + GTP = adenosylcob(III)inamide phosphate + GDP + H(+)</text>
        <dbReference type="Rhea" id="RHEA:15765"/>
        <dbReference type="ChEBI" id="CHEBI:2480"/>
        <dbReference type="ChEBI" id="CHEBI:15378"/>
        <dbReference type="ChEBI" id="CHEBI:37565"/>
        <dbReference type="ChEBI" id="CHEBI:58189"/>
        <dbReference type="ChEBI" id="CHEBI:58502"/>
        <dbReference type="EC" id="2.7.1.156"/>
    </reaction>
</comment>
<evidence type="ECO:0000256" key="17">
    <source>
        <dbReference type="ARBA" id="ARBA00047340"/>
    </source>
</evidence>
<dbReference type="GO" id="GO:0008939">
    <property type="term" value="F:nicotinate-nucleotide-dimethylbenzimidazole phosphoribosyltransferase activity"/>
    <property type="evidence" value="ECO:0007669"/>
    <property type="project" value="UniProtKB-UniRule"/>
</dbReference>
<keyword evidence="15" id="KW-0067">ATP-binding</keyword>
<dbReference type="GO" id="GO:0008820">
    <property type="term" value="F:cobinamide phosphate guanylyltransferase activity"/>
    <property type="evidence" value="ECO:0007669"/>
    <property type="project" value="UniProtKB-EC"/>
</dbReference>
<evidence type="ECO:0000256" key="13">
    <source>
        <dbReference type="ARBA" id="ARBA00022741"/>
    </source>
</evidence>
<evidence type="ECO:0000256" key="2">
    <source>
        <dbReference type="ARBA" id="ARBA00000711"/>
    </source>
</evidence>
<dbReference type="NCBIfam" id="TIGR03160">
    <property type="entry name" value="cobT_DBIPRT"/>
    <property type="match status" value="1"/>
</dbReference>
<dbReference type="Gene3D" id="3.40.50.10210">
    <property type="match status" value="1"/>
</dbReference>
<dbReference type="UniPathway" id="UPA00061">
    <property type="reaction ID" value="UER00516"/>
</dbReference>
<comment type="pathway">
    <text evidence="5">Cofactor biosynthesis; adenosylcobalamin biosynthesis; adenosylcobalamin from cob(II)yrinate a,c-diamide: step 6/7.</text>
</comment>
<dbReference type="SUPFAM" id="SSF52733">
    <property type="entry name" value="Nicotinate mononucleotide:5,6-dimethylbenzimidazole phosphoribosyltransferase (CobT)"/>
    <property type="match status" value="1"/>
</dbReference>
<dbReference type="PANTHER" id="PTHR43463">
    <property type="entry name" value="NICOTINATE-NUCLEOTIDE--DIMETHYLBENZIMIDAZOLE PHOSPHORIBOSYLTRANSFERASE"/>
    <property type="match status" value="1"/>
</dbReference>
<evidence type="ECO:0000256" key="5">
    <source>
        <dbReference type="ARBA" id="ARBA00004692"/>
    </source>
</evidence>
<dbReference type="HAMAP" id="MF_00230">
    <property type="entry name" value="CobT"/>
    <property type="match status" value="1"/>
</dbReference>
<comment type="function">
    <text evidence="18">Catalyzes the synthesis of alpha-ribazole-5'-phosphate from nicotinate mononucleotide (NAMN) and 5,6-dimethylbenzimidazole (DMB).</text>
</comment>
<comment type="caution">
    <text evidence="20">The sequence shown here is derived from an EMBL/GenBank/DDBJ whole genome shotgun (WGS) entry which is preliminary data.</text>
</comment>
<keyword evidence="10 18" id="KW-0169">Cobalamin biosynthesis</keyword>
<evidence type="ECO:0000256" key="14">
    <source>
        <dbReference type="ARBA" id="ARBA00022777"/>
    </source>
</evidence>
<gene>
    <name evidence="18 20" type="primary">cobT</name>
    <name evidence="20" type="ORF">NCTC11685_05617</name>
</gene>
<comment type="similarity">
    <text evidence="8 18">Belongs to the CobT family.</text>
</comment>
<evidence type="ECO:0000256" key="19">
    <source>
        <dbReference type="NCBIfam" id="TIGR03160"/>
    </source>
</evidence>
<dbReference type="Gene3D" id="3.40.50.300">
    <property type="entry name" value="P-loop containing nucleotide triphosphate hydrolases"/>
    <property type="match status" value="1"/>
</dbReference>
<keyword evidence="13" id="KW-0547">Nucleotide-binding</keyword>
<evidence type="ECO:0000256" key="3">
    <source>
        <dbReference type="ARBA" id="ARBA00001522"/>
    </source>
</evidence>